<evidence type="ECO:0000313" key="2">
    <source>
        <dbReference type="EMBL" id="KAJ0191611.1"/>
    </source>
</evidence>
<evidence type="ECO:0000256" key="1">
    <source>
        <dbReference type="SAM" id="Phobius"/>
    </source>
</evidence>
<keyword evidence="1" id="KW-0472">Membrane</keyword>
<sequence>MVKYAADNFPSCLGDDFQSKGVELQAIWGHSLRHINLVKMLTSSTHLPKHLAYFRPQILHTLSIGSMLSLHSGLVGVGGGFSTSMCGIAMLIIRAA</sequence>
<evidence type="ECO:0000313" key="3">
    <source>
        <dbReference type="Proteomes" id="UP000235145"/>
    </source>
</evidence>
<reference evidence="2 3" key="1">
    <citation type="journal article" date="2017" name="Nat. Commun.">
        <title>Genome assembly with in vitro proximity ligation data and whole-genome triplication in lettuce.</title>
        <authorList>
            <person name="Reyes-Chin-Wo S."/>
            <person name="Wang Z."/>
            <person name="Yang X."/>
            <person name="Kozik A."/>
            <person name="Arikit S."/>
            <person name="Song C."/>
            <person name="Xia L."/>
            <person name="Froenicke L."/>
            <person name="Lavelle D.O."/>
            <person name="Truco M.J."/>
            <person name="Xia R."/>
            <person name="Zhu S."/>
            <person name="Xu C."/>
            <person name="Xu H."/>
            <person name="Xu X."/>
            <person name="Cox K."/>
            <person name="Korf I."/>
            <person name="Meyers B.C."/>
            <person name="Michelmore R.W."/>
        </authorList>
    </citation>
    <scope>NUCLEOTIDE SEQUENCE [LARGE SCALE GENOMIC DNA]</scope>
    <source>
        <strain evidence="3">cv. Salinas</strain>
        <tissue evidence="2">Seedlings</tissue>
    </source>
</reference>
<keyword evidence="3" id="KW-1185">Reference proteome</keyword>
<dbReference type="AlphaFoldDB" id="A0A9R1UQF5"/>
<dbReference type="EMBL" id="NBSK02000008">
    <property type="protein sequence ID" value="KAJ0191611.1"/>
    <property type="molecule type" value="Genomic_DNA"/>
</dbReference>
<name>A0A9R1UQF5_LACSA</name>
<gene>
    <name evidence="2" type="ORF">LSAT_V11C800408220</name>
</gene>
<keyword evidence="1" id="KW-0812">Transmembrane</keyword>
<accession>A0A9R1UQF5</accession>
<organism evidence="2 3">
    <name type="scientific">Lactuca sativa</name>
    <name type="common">Garden lettuce</name>
    <dbReference type="NCBI Taxonomy" id="4236"/>
    <lineage>
        <taxon>Eukaryota</taxon>
        <taxon>Viridiplantae</taxon>
        <taxon>Streptophyta</taxon>
        <taxon>Embryophyta</taxon>
        <taxon>Tracheophyta</taxon>
        <taxon>Spermatophyta</taxon>
        <taxon>Magnoliopsida</taxon>
        <taxon>eudicotyledons</taxon>
        <taxon>Gunneridae</taxon>
        <taxon>Pentapetalae</taxon>
        <taxon>asterids</taxon>
        <taxon>campanulids</taxon>
        <taxon>Asterales</taxon>
        <taxon>Asteraceae</taxon>
        <taxon>Cichorioideae</taxon>
        <taxon>Cichorieae</taxon>
        <taxon>Lactucinae</taxon>
        <taxon>Lactuca</taxon>
    </lineage>
</organism>
<feature type="transmembrane region" description="Helical" evidence="1">
    <location>
        <begin position="73"/>
        <end position="93"/>
    </location>
</feature>
<proteinExistence type="predicted"/>
<keyword evidence="1" id="KW-1133">Transmembrane helix</keyword>
<comment type="caution">
    <text evidence="2">The sequence shown here is derived from an EMBL/GenBank/DDBJ whole genome shotgun (WGS) entry which is preliminary data.</text>
</comment>
<protein>
    <submittedName>
        <fullName evidence="2">Uncharacterized protein</fullName>
    </submittedName>
</protein>
<dbReference type="Proteomes" id="UP000235145">
    <property type="component" value="Unassembled WGS sequence"/>
</dbReference>